<feature type="transmembrane region" description="Helical" evidence="1">
    <location>
        <begin position="45"/>
        <end position="65"/>
    </location>
</feature>
<protein>
    <submittedName>
        <fullName evidence="2">Uncharacterized protein</fullName>
    </submittedName>
</protein>
<proteinExistence type="predicted"/>
<dbReference type="Proteomes" id="UP001196509">
    <property type="component" value="Unassembled WGS sequence"/>
</dbReference>
<dbReference type="EMBL" id="JAICBX010000004">
    <property type="protein sequence ID" value="MBW8639366.1"/>
    <property type="molecule type" value="Genomic_DNA"/>
</dbReference>
<keyword evidence="1" id="KW-0472">Membrane</keyword>
<accession>A0AAE3D308</accession>
<evidence type="ECO:0000313" key="3">
    <source>
        <dbReference type="Proteomes" id="UP001196509"/>
    </source>
</evidence>
<keyword evidence="1" id="KW-1133">Transmembrane helix</keyword>
<evidence type="ECO:0000256" key="1">
    <source>
        <dbReference type="SAM" id="Phobius"/>
    </source>
</evidence>
<reference evidence="2" key="1">
    <citation type="submission" date="2021-08" db="EMBL/GenBank/DDBJ databases">
        <title>Hoeflea bacterium WL0058 sp. nov., isolated from the sediment.</title>
        <authorList>
            <person name="Wang L."/>
            <person name="Zhang D."/>
        </authorList>
    </citation>
    <scope>NUCLEOTIDE SEQUENCE</scope>
    <source>
        <strain evidence="2">WL0058</strain>
    </source>
</reference>
<feature type="transmembrane region" description="Helical" evidence="1">
    <location>
        <begin position="77"/>
        <end position="97"/>
    </location>
</feature>
<dbReference type="AlphaFoldDB" id="A0AAE3D308"/>
<gene>
    <name evidence="2" type="ORF">K1W69_19385</name>
</gene>
<evidence type="ECO:0000313" key="2">
    <source>
        <dbReference type="EMBL" id="MBW8639366.1"/>
    </source>
</evidence>
<dbReference type="RefSeq" id="WP_220230101.1">
    <property type="nucleotide sequence ID" value="NZ_JAICBX010000004.1"/>
</dbReference>
<organism evidence="2 3">
    <name type="scientific">Flavimaribacter sediminis</name>
    <dbReference type="NCBI Taxonomy" id="2865987"/>
    <lineage>
        <taxon>Bacteria</taxon>
        <taxon>Pseudomonadati</taxon>
        <taxon>Pseudomonadota</taxon>
        <taxon>Alphaproteobacteria</taxon>
        <taxon>Hyphomicrobiales</taxon>
        <taxon>Rhizobiaceae</taxon>
        <taxon>Flavimaribacter</taxon>
    </lineage>
</organism>
<keyword evidence="3" id="KW-1185">Reference proteome</keyword>
<comment type="caution">
    <text evidence="2">The sequence shown here is derived from an EMBL/GenBank/DDBJ whole genome shotgun (WGS) entry which is preliminary data.</text>
</comment>
<keyword evidence="1" id="KW-0812">Transmembrane</keyword>
<name>A0AAE3D308_9HYPH</name>
<sequence length="119" mass="12516">MSGLRVVLVLLALWIALQTGSYVTTSDIEGPRNIDTGFKRLDVFFKWQIAALAVALVAAAAGFVGPDKRWRKRLIGLAPLGLTLAAVGGLALVGLIIQNAQTPDTSFRPTTAPAATATE</sequence>